<dbReference type="EMBL" id="JABFTP020000103">
    <property type="protein sequence ID" value="KAL3276777.1"/>
    <property type="molecule type" value="Genomic_DNA"/>
</dbReference>
<organism evidence="3 4">
    <name type="scientific">Cryptolaemus montrouzieri</name>
    <dbReference type="NCBI Taxonomy" id="559131"/>
    <lineage>
        <taxon>Eukaryota</taxon>
        <taxon>Metazoa</taxon>
        <taxon>Ecdysozoa</taxon>
        <taxon>Arthropoda</taxon>
        <taxon>Hexapoda</taxon>
        <taxon>Insecta</taxon>
        <taxon>Pterygota</taxon>
        <taxon>Neoptera</taxon>
        <taxon>Endopterygota</taxon>
        <taxon>Coleoptera</taxon>
        <taxon>Polyphaga</taxon>
        <taxon>Cucujiformia</taxon>
        <taxon>Coccinelloidea</taxon>
        <taxon>Coccinellidae</taxon>
        <taxon>Scymninae</taxon>
        <taxon>Scymnini</taxon>
        <taxon>Cryptolaemus</taxon>
    </lineage>
</organism>
<gene>
    <name evidence="3" type="ORF">HHI36_012144</name>
</gene>
<protein>
    <submittedName>
        <fullName evidence="3">Uncharacterized protein</fullName>
    </submittedName>
</protein>
<feature type="domain" description="DNA-dependent protein kinase catalytic subunit CC1/2" evidence="2">
    <location>
        <begin position="484"/>
        <end position="828"/>
    </location>
</feature>
<evidence type="ECO:0000259" key="1">
    <source>
        <dbReference type="Pfam" id="PF20500"/>
    </source>
</evidence>
<reference evidence="3 4" key="1">
    <citation type="journal article" date="2021" name="BMC Biol.">
        <title>Horizontally acquired antibacterial genes associated with adaptive radiation of ladybird beetles.</title>
        <authorList>
            <person name="Li H.S."/>
            <person name="Tang X.F."/>
            <person name="Huang Y.H."/>
            <person name="Xu Z.Y."/>
            <person name="Chen M.L."/>
            <person name="Du X.Y."/>
            <person name="Qiu B.Y."/>
            <person name="Chen P.T."/>
            <person name="Zhang W."/>
            <person name="Slipinski A."/>
            <person name="Escalona H.E."/>
            <person name="Waterhouse R.M."/>
            <person name="Zwick A."/>
            <person name="Pang H."/>
        </authorList>
    </citation>
    <scope>NUCLEOTIDE SEQUENCE [LARGE SCALE GENOMIC DNA]</scope>
    <source>
        <strain evidence="3">SYSU2018</strain>
    </source>
</reference>
<dbReference type="InterPro" id="IPR046803">
    <property type="entry name" value="DNAPKcs_CC1-2"/>
</dbReference>
<feature type="domain" description="DNA-PKcs N-terminal" evidence="1">
    <location>
        <begin position="16"/>
        <end position="373"/>
    </location>
</feature>
<accession>A0ABD2NEJ6</accession>
<dbReference type="Pfam" id="PF20502">
    <property type="entry name" value="DNAPKcs_CC1-2"/>
    <property type="match status" value="1"/>
</dbReference>
<evidence type="ECO:0000313" key="4">
    <source>
        <dbReference type="Proteomes" id="UP001516400"/>
    </source>
</evidence>
<dbReference type="SUPFAM" id="SSF48371">
    <property type="entry name" value="ARM repeat"/>
    <property type="match status" value="1"/>
</dbReference>
<evidence type="ECO:0000259" key="2">
    <source>
        <dbReference type="Pfam" id="PF20502"/>
    </source>
</evidence>
<dbReference type="AlphaFoldDB" id="A0ABD2NEJ6"/>
<dbReference type="Pfam" id="PF20500">
    <property type="entry name" value="DNA-PKcs_N"/>
    <property type="match status" value="1"/>
</dbReference>
<dbReference type="Proteomes" id="UP001516400">
    <property type="component" value="Unassembled WGS sequence"/>
</dbReference>
<dbReference type="InterPro" id="IPR016024">
    <property type="entry name" value="ARM-type_fold"/>
</dbReference>
<proteinExistence type="predicted"/>
<dbReference type="InterPro" id="IPR046804">
    <property type="entry name" value="DNA-PKcs_N"/>
</dbReference>
<comment type="caution">
    <text evidence="3">The sequence shown here is derived from an EMBL/GenBank/DDBJ whole genome shotgun (WGS) entry which is preliminary data.</text>
</comment>
<sequence>MVTNIVSSKKAVRDETVLLKQSLIMMVKSYPQIPILKRSSVTDAFILALYSFQSSEMFESFLSDLIHQSVIWSCSHHHISELGINEENQKLITVKSYFPFWSTLLNMEFNTHYDEFEMDLKRRRQLFSHIVHELIVTLLVCVNKLDVSMSLKDINSTDIKDLFEINEKNDFAVFLNIVDFYEEILGKINPSILLKCINRLLNFFMEKSTIFPMISGFYRLLATCIRIAKKMEYFTEVKIEMDEGSKKECWLTLSFYMQMLLSRINQFKDELLISCLKVFLECPTNIIEEMLPACVPAFVIIFSIGRNYIPVADMGIRTLEIWQKNLAPETMEEFLKKIVPSLDSFLRSRSLAYLSPEYHKRNKTTKALDKRKVVVEIEPELVKLQRRILRFLGRQSALVCKEFISSHQEIVKVSGDVEHLKITLPFEDIKLNIYADQLVPKVVELALYCSDRKMRIIACELLQALVILFLGTSKQMTEKGQKELEGLFKKISLAILELGCDPDEVVRQLFEPLVLQMIHWYSSPLQSKKCHTFVIMETILNGICSSTNSNLRTFSGKCVGEFVKWTIKQSTEARLIQEPINIKILIRKMRYFSSHPDNFKKLGAALIFNNLYVFLREEKGLLSIFWMEILHIFVSSLHFVEENDGNNLIDVQISAALKHLQRGFTEKSYIFNKSDENRRIPLGFKDTRLIDVIRYLLENICVKNSVCRDKCMELFCNIIPFVTEVKSPLKYFGIYIGDPLVWLRDNFETYLNEYTSIESLECCKTSTLFEWMSELERCLDGYIFLLKNEILNGKNLEKTVTLLAVKYYVHNVAFIDIKDALNLINEQEWTLTTFEKKIYLNKQNIINDKTLRFSF</sequence>
<evidence type="ECO:0000313" key="3">
    <source>
        <dbReference type="EMBL" id="KAL3276777.1"/>
    </source>
</evidence>
<keyword evidence="4" id="KW-1185">Reference proteome</keyword>
<name>A0ABD2NEJ6_9CUCU</name>